<evidence type="ECO:0000259" key="11">
    <source>
        <dbReference type="Pfam" id="PF04826"/>
    </source>
</evidence>
<evidence type="ECO:0000256" key="5">
    <source>
        <dbReference type="ARBA" id="ARBA00022968"/>
    </source>
</evidence>
<organism evidence="12">
    <name type="scientific">Scylla olivacea</name>
    <name type="common">Orange mud crab</name>
    <name type="synonym">Cancer olivacea</name>
    <dbReference type="NCBI Taxonomy" id="85551"/>
    <lineage>
        <taxon>Eukaryota</taxon>
        <taxon>Metazoa</taxon>
        <taxon>Ecdysozoa</taxon>
        <taxon>Arthropoda</taxon>
        <taxon>Crustacea</taxon>
        <taxon>Multicrustacea</taxon>
        <taxon>Malacostraca</taxon>
        <taxon>Eumalacostraca</taxon>
        <taxon>Eucarida</taxon>
        <taxon>Decapoda</taxon>
        <taxon>Pleocyemata</taxon>
        <taxon>Brachyura</taxon>
        <taxon>Eubrachyura</taxon>
        <taxon>Portunoidea</taxon>
        <taxon>Portunidae</taxon>
        <taxon>Portuninae</taxon>
        <taxon>Scylla</taxon>
    </lineage>
</organism>
<keyword evidence="5" id="KW-0735">Signal-anchor</keyword>
<keyword evidence="6 10" id="KW-1133">Transmembrane helix</keyword>
<protein>
    <recommendedName>
        <fullName evidence="11">Armadillo repeat-containing domain-containing protein</fullName>
    </recommendedName>
</protein>
<keyword evidence="7" id="KW-0496">Mitochondrion</keyword>
<dbReference type="AlphaFoldDB" id="A0A0P4VYJ8"/>
<name>A0A0P4VYJ8_SCYOL</name>
<dbReference type="PANTHER" id="PTHR15712">
    <property type="entry name" value="ARMADILLO REPEAT CONTAINING PROTEIN"/>
    <property type="match status" value="1"/>
</dbReference>
<dbReference type="SUPFAM" id="SSF48371">
    <property type="entry name" value="ARM repeat"/>
    <property type="match status" value="1"/>
</dbReference>
<accession>A0A0P4VYJ8</accession>
<dbReference type="EMBL" id="GDRN01107575">
    <property type="protein sequence ID" value="JAI57402.1"/>
    <property type="molecule type" value="Transcribed_RNA"/>
</dbReference>
<evidence type="ECO:0000256" key="9">
    <source>
        <dbReference type="SAM" id="MobiDB-lite"/>
    </source>
</evidence>
<evidence type="ECO:0000256" key="2">
    <source>
        <dbReference type="ARBA" id="ARBA00004325"/>
    </source>
</evidence>
<feature type="domain" description="Armadillo repeat-containing" evidence="11">
    <location>
        <begin position="235"/>
        <end position="430"/>
    </location>
</feature>
<dbReference type="PANTHER" id="PTHR15712:SF23">
    <property type="entry name" value="ARMADILLO REPEAT CONTAINING 10"/>
    <property type="match status" value="1"/>
</dbReference>
<dbReference type="InterPro" id="IPR011989">
    <property type="entry name" value="ARM-like"/>
</dbReference>
<proteinExistence type="inferred from homology"/>
<dbReference type="InterPro" id="IPR006911">
    <property type="entry name" value="ARM-rpt_dom"/>
</dbReference>
<dbReference type="Pfam" id="PF04826">
    <property type="entry name" value="Arm_2"/>
    <property type="match status" value="1"/>
</dbReference>
<dbReference type="InterPro" id="IPR051303">
    <property type="entry name" value="Armcx_regulator"/>
</dbReference>
<evidence type="ECO:0000256" key="1">
    <source>
        <dbReference type="ARBA" id="ARBA00004167"/>
    </source>
</evidence>
<dbReference type="SMART" id="SM00185">
    <property type="entry name" value="ARM"/>
    <property type="match status" value="2"/>
</dbReference>
<evidence type="ECO:0000256" key="6">
    <source>
        <dbReference type="ARBA" id="ARBA00022989"/>
    </source>
</evidence>
<evidence type="ECO:0000256" key="7">
    <source>
        <dbReference type="ARBA" id="ARBA00023128"/>
    </source>
</evidence>
<feature type="region of interest" description="Disordered" evidence="9">
    <location>
        <begin position="437"/>
        <end position="461"/>
    </location>
</feature>
<dbReference type="Gene3D" id="1.25.10.10">
    <property type="entry name" value="Leucine-rich Repeat Variant"/>
    <property type="match status" value="1"/>
</dbReference>
<evidence type="ECO:0000256" key="4">
    <source>
        <dbReference type="ARBA" id="ARBA00022692"/>
    </source>
</evidence>
<feature type="transmembrane region" description="Helical" evidence="10">
    <location>
        <begin position="17"/>
        <end position="35"/>
    </location>
</feature>
<comment type="subcellular location">
    <subcellularLocation>
        <location evidence="1">Membrane</location>
        <topology evidence="1">Single-pass membrane protein</topology>
    </subcellularLocation>
    <subcellularLocation>
        <location evidence="2">Mitochondrion membrane</location>
    </subcellularLocation>
</comment>
<dbReference type="GO" id="GO:0031966">
    <property type="term" value="C:mitochondrial membrane"/>
    <property type="evidence" value="ECO:0007669"/>
    <property type="project" value="UniProtKB-SubCell"/>
</dbReference>
<evidence type="ECO:0000313" key="12">
    <source>
        <dbReference type="EMBL" id="JAI57402.1"/>
    </source>
</evidence>
<keyword evidence="4 10" id="KW-0812">Transmembrane</keyword>
<evidence type="ECO:0000256" key="8">
    <source>
        <dbReference type="ARBA" id="ARBA00023136"/>
    </source>
</evidence>
<reference evidence="12" key="1">
    <citation type="submission" date="2015-09" db="EMBL/GenBank/DDBJ databases">
        <title>Scylla olivacea transcriptome.</title>
        <authorList>
            <person name="Ikhwanuddin M."/>
        </authorList>
    </citation>
    <scope>NUCLEOTIDE SEQUENCE</scope>
</reference>
<dbReference type="InterPro" id="IPR000225">
    <property type="entry name" value="Armadillo"/>
</dbReference>
<evidence type="ECO:0000256" key="10">
    <source>
        <dbReference type="SAM" id="Phobius"/>
    </source>
</evidence>
<comment type="similarity">
    <text evidence="3">Belongs to the eutherian X-chromosome-specific Armcx family.</text>
</comment>
<keyword evidence="8 10" id="KW-0472">Membrane</keyword>
<sequence>MSAGGGGSLQDRTLNKVALCSAVFAGFAYVGYSYAKTAFCRKLARRHDLYDEESEVSRVVFRRLSQTTQTDALLGNLDVSSARGKLIIRPKTVQVRHLERIRELNLKARQFADTFIAIQTGNGHAGHALSRNSAIHDPKSLQCSPWNSPRLLSPVDVKHLITSRSTENLTHIPPDGSPCRPKWVRKSLRRKKLEAANDPDGHQKKLEEEAKALYSDSREELASSLEHLTSRGRILTPYEAKSLVALLYSEDKGLVERALATIANCAAFSVNLDFLREVGCIHRLTALLQDKDMRLPAVQTLGNVVLSEENIRQAKDCLPLLMGFVQNSWGDDGLRLAALVVLTNIATISEWHESYCPLLHRLYQLVDSTNPHIQLQSLRLLVNLSCNREMIPSLLAAEGPRRLSVLVEGGTEEAVLLRVLTLLATLAHAVAEDDLDPSVDLPPENKAAAPDTIGEGATTPSMTGDRYARLFGVGVRDRLVAKTEALLTSHHDPDIQRQANRLHSALKDTISF</sequence>
<dbReference type="InterPro" id="IPR016024">
    <property type="entry name" value="ARM-type_fold"/>
</dbReference>
<evidence type="ECO:0000256" key="3">
    <source>
        <dbReference type="ARBA" id="ARBA00010553"/>
    </source>
</evidence>